<keyword evidence="2 6" id="KW-0812">Transmembrane</keyword>
<protein>
    <submittedName>
        <fullName evidence="8">Lipopolysaccharide assembly LapA domain-containing protein</fullName>
    </submittedName>
</protein>
<reference evidence="9" key="1">
    <citation type="journal article" date="2019" name="Int. J. Syst. Evol. Microbiol.">
        <title>The Global Catalogue of Microorganisms (GCM) 10K type strain sequencing project: providing services to taxonomists for standard genome sequencing and annotation.</title>
        <authorList>
            <consortium name="The Broad Institute Genomics Platform"/>
            <consortium name="The Broad Institute Genome Sequencing Center for Infectious Disease"/>
            <person name="Wu L."/>
            <person name="Ma J."/>
        </authorList>
    </citation>
    <scope>NUCLEOTIDE SEQUENCE [LARGE SCALE GENOMIC DNA]</scope>
    <source>
        <strain evidence="9">DT92</strain>
    </source>
</reference>
<keyword evidence="9" id="KW-1185">Reference proteome</keyword>
<gene>
    <name evidence="8" type="ORF">ACFSJT_15010</name>
</gene>
<feature type="transmembrane region" description="Helical" evidence="6">
    <location>
        <begin position="39"/>
        <end position="67"/>
    </location>
</feature>
<accession>A0ABW5B1T4</accession>
<name>A0ABW5B1T4_9FLAO</name>
<evidence type="ECO:0000256" key="1">
    <source>
        <dbReference type="ARBA" id="ARBA00022475"/>
    </source>
</evidence>
<evidence type="ECO:0000256" key="6">
    <source>
        <dbReference type="SAM" id="Phobius"/>
    </source>
</evidence>
<dbReference type="PANTHER" id="PTHR41335">
    <property type="entry name" value="MEMBRANE PROTEIN-RELATED"/>
    <property type="match status" value="1"/>
</dbReference>
<evidence type="ECO:0000256" key="2">
    <source>
        <dbReference type="ARBA" id="ARBA00022692"/>
    </source>
</evidence>
<evidence type="ECO:0000256" key="4">
    <source>
        <dbReference type="ARBA" id="ARBA00023136"/>
    </source>
</evidence>
<evidence type="ECO:0000259" key="7">
    <source>
        <dbReference type="Pfam" id="PF06305"/>
    </source>
</evidence>
<feature type="compositionally biased region" description="Low complexity" evidence="5">
    <location>
        <begin position="101"/>
        <end position="113"/>
    </location>
</feature>
<evidence type="ECO:0000313" key="8">
    <source>
        <dbReference type="EMBL" id="MFD2188111.1"/>
    </source>
</evidence>
<keyword evidence="4 6" id="KW-0472">Membrane</keyword>
<evidence type="ECO:0000256" key="3">
    <source>
        <dbReference type="ARBA" id="ARBA00022989"/>
    </source>
</evidence>
<dbReference type="InterPro" id="IPR010445">
    <property type="entry name" value="LapA_dom"/>
</dbReference>
<keyword evidence="1" id="KW-1003">Cell membrane</keyword>
<evidence type="ECO:0000256" key="5">
    <source>
        <dbReference type="SAM" id="MobiDB-lite"/>
    </source>
</evidence>
<feature type="domain" description="Lipopolysaccharide assembly protein A" evidence="7">
    <location>
        <begin position="23"/>
        <end position="85"/>
    </location>
</feature>
<comment type="caution">
    <text evidence="8">The sequence shown here is derived from an EMBL/GenBank/DDBJ whole genome shotgun (WGS) entry which is preliminary data.</text>
</comment>
<dbReference type="EMBL" id="JBHUHY010000015">
    <property type="protein sequence ID" value="MFD2188111.1"/>
    <property type="molecule type" value="Genomic_DNA"/>
</dbReference>
<dbReference type="PANTHER" id="PTHR41335:SF1">
    <property type="entry name" value="MEMBRANE PROTEIN"/>
    <property type="match status" value="1"/>
</dbReference>
<feature type="compositionally biased region" description="Basic and acidic residues" evidence="5">
    <location>
        <begin position="83"/>
        <end position="93"/>
    </location>
</feature>
<keyword evidence="3 6" id="KW-1133">Transmembrane helix</keyword>
<proteinExistence type="predicted"/>
<organism evidence="8 9">
    <name type="scientific">Aquimarina celericrescens</name>
    <dbReference type="NCBI Taxonomy" id="1964542"/>
    <lineage>
        <taxon>Bacteria</taxon>
        <taxon>Pseudomonadati</taxon>
        <taxon>Bacteroidota</taxon>
        <taxon>Flavobacteriia</taxon>
        <taxon>Flavobacteriales</taxon>
        <taxon>Flavobacteriaceae</taxon>
        <taxon>Aquimarina</taxon>
    </lineage>
</organism>
<dbReference type="RefSeq" id="WP_378321121.1">
    <property type="nucleotide sequence ID" value="NZ_JBHUHY010000015.1"/>
</dbReference>
<dbReference type="Proteomes" id="UP001597344">
    <property type="component" value="Unassembled WGS sequence"/>
</dbReference>
<evidence type="ECO:0000313" key="9">
    <source>
        <dbReference type="Proteomes" id="UP001597344"/>
    </source>
</evidence>
<dbReference type="Pfam" id="PF06305">
    <property type="entry name" value="LapA_dom"/>
    <property type="match status" value="1"/>
</dbReference>
<sequence>MKKLGTLTIAAISLIAITIFTLQNSQVVAVKLFFWEAKASLSLILFTTFSIAILIAVVAVVPTIYHLKKLRSQSQKKVKSLVEEKEKLSEPEAKNILYNSQEENNQEENNINP</sequence>
<feature type="region of interest" description="Disordered" evidence="5">
    <location>
        <begin position="83"/>
        <end position="113"/>
    </location>
</feature>